<proteinExistence type="predicted"/>
<protein>
    <submittedName>
        <fullName evidence="1">Uncharacterized protein</fullName>
    </submittedName>
</protein>
<feature type="non-terminal residue" evidence="1">
    <location>
        <position position="89"/>
    </location>
</feature>
<dbReference type="EMBL" id="BARU01043569">
    <property type="protein sequence ID" value="GAH82749.1"/>
    <property type="molecule type" value="Genomic_DNA"/>
</dbReference>
<name>X1JWW0_9ZZZZ</name>
<dbReference type="AlphaFoldDB" id="X1JWW0"/>
<comment type="caution">
    <text evidence="1">The sequence shown here is derived from an EMBL/GenBank/DDBJ whole genome shotgun (WGS) entry which is preliminary data.</text>
</comment>
<gene>
    <name evidence="1" type="ORF">S03H2_66684</name>
</gene>
<reference evidence="1" key="1">
    <citation type="journal article" date="2014" name="Front. Microbiol.">
        <title>High frequency of phylogenetically diverse reductive dehalogenase-homologous genes in deep subseafloor sedimentary metagenomes.</title>
        <authorList>
            <person name="Kawai M."/>
            <person name="Futagami T."/>
            <person name="Toyoda A."/>
            <person name="Takaki Y."/>
            <person name="Nishi S."/>
            <person name="Hori S."/>
            <person name="Arai W."/>
            <person name="Tsubouchi T."/>
            <person name="Morono Y."/>
            <person name="Uchiyama I."/>
            <person name="Ito T."/>
            <person name="Fujiyama A."/>
            <person name="Inagaki F."/>
            <person name="Takami H."/>
        </authorList>
    </citation>
    <scope>NUCLEOTIDE SEQUENCE</scope>
    <source>
        <strain evidence="1">Expedition CK06-06</strain>
    </source>
</reference>
<sequence>MPTLSPTGGKTYCTVEVGKFSNTYLDDNIATGACFKKNQTCLSEWYWDTPVNVTKFSIYSLYYYPDSRINGIWGRVDGSWVKVWDGEWK</sequence>
<evidence type="ECO:0000313" key="1">
    <source>
        <dbReference type="EMBL" id="GAH82749.1"/>
    </source>
</evidence>
<organism evidence="1">
    <name type="scientific">marine sediment metagenome</name>
    <dbReference type="NCBI Taxonomy" id="412755"/>
    <lineage>
        <taxon>unclassified sequences</taxon>
        <taxon>metagenomes</taxon>
        <taxon>ecological metagenomes</taxon>
    </lineage>
</organism>
<accession>X1JWW0</accession>